<dbReference type="PANTHER" id="PTHR46702">
    <property type="entry name" value="DNA LIGASE (DUF1666)-RELATED"/>
    <property type="match status" value="1"/>
</dbReference>
<organism evidence="3">
    <name type="scientific">Anthurium amnicola</name>
    <dbReference type="NCBI Taxonomy" id="1678845"/>
    <lineage>
        <taxon>Eukaryota</taxon>
        <taxon>Viridiplantae</taxon>
        <taxon>Streptophyta</taxon>
        <taxon>Embryophyta</taxon>
        <taxon>Tracheophyta</taxon>
        <taxon>Spermatophyta</taxon>
        <taxon>Magnoliopsida</taxon>
        <taxon>Liliopsida</taxon>
        <taxon>Araceae</taxon>
        <taxon>Pothoideae</taxon>
        <taxon>Potheae</taxon>
        <taxon>Anthurium</taxon>
    </lineage>
</organism>
<feature type="transmembrane region" description="Helical" evidence="2">
    <location>
        <begin position="64"/>
        <end position="83"/>
    </location>
</feature>
<feature type="region of interest" description="Disordered" evidence="1">
    <location>
        <begin position="265"/>
        <end position="284"/>
    </location>
</feature>
<reference evidence="3" key="1">
    <citation type="submission" date="2015-07" db="EMBL/GenBank/DDBJ databases">
        <title>Transcriptome Assembly of Anthurium amnicola.</title>
        <authorList>
            <person name="Suzuki J."/>
        </authorList>
    </citation>
    <scope>NUCLEOTIDE SEQUENCE</scope>
</reference>
<dbReference type="Pfam" id="PF07891">
    <property type="entry name" value="DUF1666"/>
    <property type="match status" value="1"/>
</dbReference>
<feature type="compositionally biased region" description="Polar residues" evidence="1">
    <location>
        <begin position="269"/>
        <end position="284"/>
    </location>
</feature>
<evidence type="ECO:0000313" key="3">
    <source>
        <dbReference type="EMBL" id="JAT43942.1"/>
    </source>
</evidence>
<evidence type="ECO:0000256" key="1">
    <source>
        <dbReference type="SAM" id="MobiDB-lite"/>
    </source>
</evidence>
<evidence type="ECO:0000256" key="2">
    <source>
        <dbReference type="SAM" id="Phobius"/>
    </source>
</evidence>
<dbReference type="PANTHER" id="PTHR46702:SF2">
    <property type="entry name" value="DNA LIGASE (DUF1666)"/>
    <property type="match status" value="1"/>
</dbReference>
<sequence>MLNTSGHFLELVCPVPSSVITSFPSLRYLHHYYSYYYRHGPRLLLPCWDHLRVALLPHLPAHHAPSLCFFLLFFLFCFSVLLARSIVLRSIQKQEAVSDSRRWNSSNGAECFWDEANVDCYDGDGPTDEDMVADVILEGEALLFLSKKETNVDTLLVRQGEDARDSSSSAESTLPSESVYASPLGFLTSEEAELDQINSPTPDSVTACPSVTVEERNLKTEQNNLHAEGKNFSGDEIGFTVAQDVHLIKKAFKSRLDEKENQVACDASTVGSTSKSSADWRSSTNLRDSETEHLFSSSSRKSSSKWESYAVFRKYDEEMMYFDRISAQKLNEAEALRSMKVHQRSISKRIVHKLTTRDKQFTRFKDPYRELEAAYVAQICLTWEALNWNYQYFQQVHANRGEDDNGCSAHMAQQFQQFQVLLQRYIENEPYEYGRRPEVYARRRVAAPKLLQVPEFHDSADKTDKECSEWRISSAEFLRILEDVIRTFMNFLRADKENHWQMLRALVKKKASSVDPTLLHLLRKVNEKKRRRLKDILRRGKCLRKRKPREENEMEILMALIDMKIVSRVMWMPEISEEQLHWCEEKISRVKVWEGRMQRDSSPLFFPAH</sequence>
<proteinExistence type="predicted"/>
<keyword evidence="2" id="KW-0472">Membrane</keyword>
<accession>A0A1D1XNH7</accession>
<keyword evidence="2" id="KW-1133">Transmembrane helix</keyword>
<gene>
    <name evidence="3" type="primary">Lamb1_7</name>
    <name evidence="3" type="ORF">g.56213</name>
</gene>
<dbReference type="AlphaFoldDB" id="A0A1D1XNH7"/>
<keyword evidence="2" id="KW-0812">Transmembrane</keyword>
<name>A0A1D1XNH7_9ARAE</name>
<dbReference type="EMBL" id="GDJX01023994">
    <property type="protein sequence ID" value="JAT43942.1"/>
    <property type="molecule type" value="Transcribed_RNA"/>
</dbReference>
<protein>
    <submittedName>
        <fullName evidence="3">Laminin subunit beta-1</fullName>
    </submittedName>
</protein>
<dbReference type="InterPro" id="IPR012870">
    <property type="entry name" value="DUF1666"/>
</dbReference>